<dbReference type="GO" id="GO:0046872">
    <property type="term" value="F:metal ion binding"/>
    <property type="evidence" value="ECO:0007669"/>
    <property type="project" value="UniProtKB-KW"/>
</dbReference>
<dbReference type="GO" id="GO:0003697">
    <property type="term" value="F:single-stranded DNA binding"/>
    <property type="evidence" value="ECO:0007669"/>
    <property type="project" value="TreeGrafter"/>
</dbReference>
<feature type="compositionally biased region" description="Polar residues" evidence="11">
    <location>
        <begin position="36"/>
        <end position="51"/>
    </location>
</feature>
<dbReference type="AlphaFoldDB" id="A0A8X7MP98"/>
<evidence type="ECO:0000313" key="14">
    <source>
        <dbReference type="Proteomes" id="UP000077684"/>
    </source>
</evidence>
<evidence type="ECO:0000256" key="10">
    <source>
        <dbReference type="ARBA" id="ARBA00023242"/>
    </source>
</evidence>
<keyword evidence="9" id="KW-0234">DNA repair</keyword>
<reference evidence="13" key="1">
    <citation type="submission" date="2016-04" db="EMBL/GenBank/DDBJ databases">
        <authorList>
            <person name="Nguyen H.D."/>
            <person name="Samba Siva P."/>
            <person name="Cullis J."/>
            <person name="Levesque C.A."/>
            <person name="Hambleton S."/>
        </authorList>
    </citation>
    <scope>NUCLEOTIDE SEQUENCE</scope>
    <source>
        <strain evidence="13">DAOMC 236426</strain>
    </source>
</reference>
<dbReference type="CDD" id="cd09080">
    <property type="entry name" value="TDP2"/>
    <property type="match status" value="1"/>
</dbReference>
<organism evidence="13 14">
    <name type="scientific">Tilletia controversa</name>
    <name type="common">dwarf bunt fungus</name>
    <dbReference type="NCBI Taxonomy" id="13291"/>
    <lineage>
        <taxon>Eukaryota</taxon>
        <taxon>Fungi</taxon>
        <taxon>Dikarya</taxon>
        <taxon>Basidiomycota</taxon>
        <taxon>Ustilaginomycotina</taxon>
        <taxon>Exobasidiomycetes</taxon>
        <taxon>Tilletiales</taxon>
        <taxon>Tilletiaceae</taxon>
        <taxon>Tilletia</taxon>
    </lineage>
</organism>
<dbReference type="SUPFAM" id="SSF56219">
    <property type="entry name" value="DNase I-like"/>
    <property type="match status" value="1"/>
</dbReference>
<keyword evidence="5" id="KW-0479">Metal-binding</keyword>
<keyword evidence="7" id="KW-0378">Hydrolase</keyword>
<name>A0A8X7MP98_9BASI</name>
<evidence type="ECO:0000256" key="4">
    <source>
        <dbReference type="ARBA" id="ARBA00022722"/>
    </source>
</evidence>
<comment type="cofactor">
    <cofactor evidence="2">
        <name>Mg(2+)</name>
        <dbReference type="ChEBI" id="CHEBI:18420"/>
    </cofactor>
</comment>
<reference evidence="13" key="2">
    <citation type="journal article" date="2019" name="IMA Fungus">
        <title>Genome sequencing and comparison of five Tilletia species to identify candidate genes for the detection of regulated species infecting wheat.</title>
        <authorList>
            <person name="Nguyen H.D.T."/>
            <person name="Sultana T."/>
            <person name="Kesanakurti P."/>
            <person name="Hambleton S."/>
        </authorList>
    </citation>
    <scope>NUCLEOTIDE SEQUENCE</scope>
    <source>
        <strain evidence="13">DAOMC 236426</strain>
    </source>
</reference>
<evidence type="ECO:0000256" key="7">
    <source>
        <dbReference type="ARBA" id="ARBA00022801"/>
    </source>
</evidence>
<evidence type="ECO:0000256" key="2">
    <source>
        <dbReference type="ARBA" id="ARBA00001946"/>
    </source>
</evidence>
<evidence type="ECO:0000256" key="9">
    <source>
        <dbReference type="ARBA" id="ARBA00023204"/>
    </source>
</evidence>
<evidence type="ECO:0000256" key="8">
    <source>
        <dbReference type="ARBA" id="ARBA00022842"/>
    </source>
</evidence>
<gene>
    <name evidence="13" type="ORF">A4X06_0g6870</name>
</gene>
<evidence type="ECO:0000256" key="5">
    <source>
        <dbReference type="ARBA" id="ARBA00022723"/>
    </source>
</evidence>
<sequence length="318" mass="34522">MAAATDPSSHVHASAFCKTTRFHRGEWKQLSAEPALSTSSPNAGPTAASLSPSGKLTVVTYNVWFENLVDEVRHPAIIGLLASTNADVICLQEVTQSFLATIRSDAAMRNTYACLGLDGETMKGTFYGCVVLVNRKSLAVRNGRLVDLPESKLNRTLLMAELTGLSGTHTQGINALTIATAHLESPGADYAQHARRAQFQFIRARLPESGAIFCADTNLCTEEEARLPTDHFRFRDAWVDAGHSPDVPTSDSLYKSPYTPRRLDRILYTGDGLQAVSANLIGEAPLKITEPISMALYLSDHKGVLATLSQGLTRYDRS</sequence>
<proteinExistence type="predicted"/>
<comment type="cofactor">
    <cofactor evidence="1">
        <name>Mn(2+)</name>
        <dbReference type="ChEBI" id="CHEBI:29035"/>
    </cofactor>
</comment>
<dbReference type="Gene3D" id="3.60.10.10">
    <property type="entry name" value="Endonuclease/exonuclease/phosphatase"/>
    <property type="match status" value="1"/>
</dbReference>
<dbReference type="Pfam" id="PF03372">
    <property type="entry name" value="Exo_endo_phos"/>
    <property type="match status" value="1"/>
</dbReference>
<dbReference type="InterPro" id="IPR005135">
    <property type="entry name" value="Endo/exonuclease/phosphatase"/>
</dbReference>
<evidence type="ECO:0000313" key="13">
    <source>
        <dbReference type="EMBL" id="KAE8242522.1"/>
    </source>
</evidence>
<keyword evidence="6" id="KW-0227">DNA damage</keyword>
<dbReference type="GO" id="GO:0070260">
    <property type="term" value="F:5'-tyrosyl-DNA phosphodiesterase activity"/>
    <property type="evidence" value="ECO:0007669"/>
    <property type="project" value="TreeGrafter"/>
</dbReference>
<feature type="region of interest" description="Disordered" evidence="11">
    <location>
        <begin position="32"/>
        <end position="51"/>
    </location>
</feature>
<dbReference type="Proteomes" id="UP000077684">
    <property type="component" value="Unassembled WGS sequence"/>
</dbReference>
<evidence type="ECO:0000256" key="6">
    <source>
        <dbReference type="ARBA" id="ARBA00022763"/>
    </source>
</evidence>
<accession>A0A8X7MP98</accession>
<dbReference type="GO" id="GO:0006302">
    <property type="term" value="P:double-strand break repair"/>
    <property type="evidence" value="ECO:0007669"/>
    <property type="project" value="TreeGrafter"/>
</dbReference>
<dbReference type="PANTHER" id="PTHR15822">
    <property type="entry name" value="TRAF AND TNF RECEPTOR-ASSOCIATED PROTEIN"/>
    <property type="match status" value="1"/>
</dbReference>
<evidence type="ECO:0000256" key="1">
    <source>
        <dbReference type="ARBA" id="ARBA00001936"/>
    </source>
</evidence>
<keyword evidence="4" id="KW-0540">Nuclease</keyword>
<evidence type="ECO:0000256" key="3">
    <source>
        <dbReference type="ARBA" id="ARBA00004322"/>
    </source>
</evidence>
<comment type="caution">
    <text evidence="13">The sequence shown here is derived from an EMBL/GenBank/DDBJ whole genome shotgun (WGS) entry which is preliminary data.</text>
</comment>
<comment type="subcellular location">
    <subcellularLocation>
        <location evidence="3">Nucleus</location>
        <location evidence="3">PML body</location>
    </subcellularLocation>
</comment>
<dbReference type="GO" id="GO:0005737">
    <property type="term" value="C:cytoplasm"/>
    <property type="evidence" value="ECO:0007669"/>
    <property type="project" value="TreeGrafter"/>
</dbReference>
<dbReference type="InterPro" id="IPR036691">
    <property type="entry name" value="Endo/exonu/phosph_ase_sf"/>
</dbReference>
<evidence type="ECO:0000256" key="11">
    <source>
        <dbReference type="SAM" id="MobiDB-lite"/>
    </source>
</evidence>
<dbReference type="PANTHER" id="PTHR15822:SF4">
    <property type="entry name" value="TYROSYL-DNA PHOSPHODIESTERASE 2"/>
    <property type="match status" value="1"/>
</dbReference>
<evidence type="ECO:0000259" key="12">
    <source>
        <dbReference type="Pfam" id="PF03372"/>
    </source>
</evidence>
<keyword evidence="8" id="KW-0460">Magnesium</keyword>
<feature type="domain" description="Endonuclease/exonuclease/phosphatase" evidence="12">
    <location>
        <begin position="59"/>
        <end position="301"/>
    </location>
</feature>
<dbReference type="GO" id="GO:0004518">
    <property type="term" value="F:nuclease activity"/>
    <property type="evidence" value="ECO:0007669"/>
    <property type="project" value="UniProtKB-KW"/>
</dbReference>
<dbReference type="InterPro" id="IPR051547">
    <property type="entry name" value="TDP2-like"/>
</dbReference>
<protein>
    <recommendedName>
        <fullName evidence="12">Endonuclease/exonuclease/phosphatase domain-containing protein</fullName>
    </recommendedName>
</protein>
<keyword evidence="10" id="KW-0539">Nucleus</keyword>
<keyword evidence="14" id="KW-1185">Reference proteome</keyword>
<dbReference type="EMBL" id="LWDE02001074">
    <property type="protein sequence ID" value="KAE8242522.1"/>
    <property type="molecule type" value="Genomic_DNA"/>
</dbReference>